<dbReference type="EMBL" id="BAABME010002923">
    <property type="protein sequence ID" value="GAA0156680.1"/>
    <property type="molecule type" value="Genomic_DNA"/>
</dbReference>
<dbReference type="GO" id="GO:0004672">
    <property type="term" value="F:protein kinase activity"/>
    <property type="evidence" value="ECO:0007669"/>
    <property type="project" value="InterPro"/>
</dbReference>
<evidence type="ECO:0000256" key="2">
    <source>
        <dbReference type="ARBA" id="ARBA00022614"/>
    </source>
</evidence>
<dbReference type="GO" id="GO:0016020">
    <property type="term" value="C:membrane"/>
    <property type="evidence" value="ECO:0007669"/>
    <property type="project" value="UniProtKB-SubCell"/>
</dbReference>
<keyword evidence="6" id="KW-0472">Membrane</keyword>
<evidence type="ECO:0000313" key="9">
    <source>
        <dbReference type="Proteomes" id="UP001454036"/>
    </source>
</evidence>
<evidence type="ECO:0000259" key="7">
    <source>
        <dbReference type="PROSITE" id="PS50011"/>
    </source>
</evidence>
<comment type="caution">
    <text evidence="8">The sequence shown here is derived from an EMBL/GenBank/DDBJ whole genome shotgun (WGS) entry which is preliminary data.</text>
</comment>
<feature type="domain" description="Protein kinase" evidence="7">
    <location>
        <begin position="1"/>
        <end position="189"/>
    </location>
</feature>
<protein>
    <recommendedName>
        <fullName evidence="7">Protein kinase domain-containing protein</fullName>
    </recommendedName>
</protein>
<evidence type="ECO:0000256" key="6">
    <source>
        <dbReference type="ARBA" id="ARBA00023136"/>
    </source>
</evidence>
<dbReference type="Gene3D" id="3.30.200.20">
    <property type="entry name" value="Phosphorylase Kinase, domain 1"/>
    <property type="match status" value="1"/>
</dbReference>
<evidence type="ECO:0000256" key="4">
    <source>
        <dbReference type="ARBA" id="ARBA00022737"/>
    </source>
</evidence>
<evidence type="ECO:0000313" key="8">
    <source>
        <dbReference type="EMBL" id="GAA0156680.1"/>
    </source>
</evidence>
<dbReference type="InterPro" id="IPR001245">
    <property type="entry name" value="Ser-Thr/Tyr_kinase_cat_dom"/>
</dbReference>
<dbReference type="PROSITE" id="PS50011">
    <property type="entry name" value="PROTEIN_KINASE_DOM"/>
    <property type="match status" value="1"/>
</dbReference>
<evidence type="ECO:0000256" key="1">
    <source>
        <dbReference type="ARBA" id="ARBA00004370"/>
    </source>
</evidence>
<dbReference type="InterPro" id="IPR008271">
    <property type="entry name" value="Ser/Thr_kinase_AS"/>
</dbReference>
<gene>
    <name evidence="8" type="ORF">LIER_14113</name>
</gene>
<keyword evidence="2" id="KW-0433">Leucine-rich repeat</keyword>
<dbReference type="InterPro" id="IPR011009">
    <property type="entry name" value="Kinase-like_dom_sf"/>
</dbReference>
<comment type="subcellular location">
    <subcellularLocation>
        <location evidence="1">Membrane</location>
    </subcellularLocation>
</comment>
<keyword evidence="5" id="KW-1133">Transmembrane helix</keyword>
<name>A0AAV3Q235_LITER</name>
<dbReference type="InterPro" id="IPR051809">
    <property type="entry name" value="Plant_receptor-like_S/T_kinase"/>
</dbReference>
<dbReference type="Gene3D" id="1.10.510.10">
    <property type="entry name" value="Transferase(Phosphotransferase) domain 1"/>
    <property type="match status" value="1"/>
</dbReference>
<keyword evidence="3" id="KW-0812">Transmembrane</keyword>
<reference evidence="8 9" key="1">
    <citation type="submission" date="2024-01" db="EMBL/GenBank/DDBJ databases">
        <title>The complete chloroplast genome sequence of Lithospermum erythrorhizon: insights into the phylogenetic relationship among Boraginaceae species and the maternal lineages of purple gromwells.</title>
        <authorList>
            <person name="Okada T."/>
            <person name="Watanabe K."/>
        </authorList>
    </citation>
    <scope>NUCLEOTIDE SEQUENCE [LARGE SCALE GENOMIC DNA]</scope>
</reference>
<dbReference type="SMART" id="SM00220">
    <property type="entry name" value="S_TKc"/>
    <property type="match status" value="1"/>
</dbReference>
<dbReference type="PROSITE" id="PS00108">
    <property type="entry name" value="PROTEIN_KINASE_ST"/>
    <property type="match status" value="1"/>
</dbReference>
<keyword evidence="9" id="KW-1185">Reference proteome</keyword>
<dbReference type="Pfam" id="PF07714">
    <property type="entry name" value="PK_Tyr_Ser-Thr"/>
    <property type="match status" value="1"/>
</dbReference>
<dbReference type="Proteomes" id="UP001454036">
    <property type="component" value="Unassembled WGS sequence"/>
</dbReference>
<dbReference type="PANTHER" id="PTHR27008:SF585">
    <property type="entry name" value="PROTEIN KINASE DOMAIN-CONTAINING PROTEIN"/>
    <property type="match status" value="1"/>
</dbReference>
<organism evidence="8 9">
    <name type="scientific">Lithospermum erythrorhizon</name>
    <name type="common">Purple gromwell</name>
    <name type="synonym">Lithospermum officinale var. erythrorhizon</name>
    <dbReference type="NCBI Taxonomy" id="34254"/>
    <lineage>
        <taxon>Eukaryota</taxon>
        <taxon>Viridiplantae</taxon>
        <taxon>Streptophyta</taxon>
        <taxon>Embryophyta</taxon>
        <taxon>Tracheophyta</taxon>
        <taxon>Spermatophyta</taxon>
        <taxon>Magnoliopsida</taxon>
        <taxon>eudicotyledons</taxon>
        <taxon>Gunneridae</taxon>
        <taxon>Pentapetalae</taxon>
        <taxon>asterids</taxon>
        <taxon>lamiids</taxon>
        <taxon>Boraginales</taxon>
        <taxon>Boraginaceae</taxon>
        <taxon>Boraginoideae</taxon>
        <taxon>Lithospermeae</taxon>
        <taxon>Lithospermum</taxon>
    </lineage>
</organism>
<dbReference type="SUPFAM" id="SSF56112">
    <property type="entry name" value="Protein kinase-like (PK-like)"/>
    <property type="match status" value="1"/>
</dbReference>
<accession>A0AAV3Q235</accession>
<dbReference type="GO" id="GO:0005524">
    <property type="term" value="F:ATP binding"/>
    <property type="evidence" value="ECO:0007669"/>
    <property type="project" value="InterPro"/>
</dbReference>
<proteinExistence type="predicted"/>
<dbReference type="PANTHER" id="PTHR27008">
    <property type="entry name" value="OS04G0122200 PROTEIN"/>
    <property type="match status" value="1"/>
</dbReference>
<keyword evidence="4" id="KW-0677">Repeat</keyword>
<dbReference type="AlphaFoldDB" id="A0AAV3Q235"/>
<evidence type="ECO:0000256" key="5">
    <source>
        <dbReference type="ARBA" id="ARBA00022989"/>
    </source>
</evidence>
<dbReference type="InterPro" id="IPR000719">
    <property type="entry name" value="Prot_kinase_dom"/>
</dbReference>
<evidence type="ECO:0000256" key="3">
    <source>
        <dbReference type="ARBA" id="ARBA00022692"/>
    </source>
</evidence>
<sequence length="189" mass="21266">MNDGTIVAVKVLNLQVQGALESFDIECEVLRNLRHLNLTKVISSCSNGDSFKALVLEYMSNGSLDEWLHSGRGFLNVLQRLNIIIDVAHAIEYLHYDFSSPIVHCDVKPSNVLLDETMTARLSDSGLTRFLNDEASFIHTKTLATLGYIAPEYGIQGLVSKACDVYSFGIWSWRLLRRRSQVMKCLLEI</sequence>